<keyword evidence="14" id="KW-0963">Cytoplasm</keyword>
<feature type="binding site" evidence="14">
    <location>
        <position position="252"/>
    </location>
    <ligand>
        <name>sn-glycerol 3-phosphate</name>
        <dbReference type="ChEBI" id="CHEBI:57597"/>
    </ligand>
</feature>
<dbReference type="GO" id="GO:0005975">
    <property type="term" value="P:carbohydrate metabolic process"/>
    <property type="evidence" value="ECO:0007669"/>
    <property type="project" value="InterPro"/>
</dbReference>
<dbReference type="OrthoDB" id="9812273at2"/>
<dbReference type="UniPathway" id="UPA00940"/>
<feature type="binding site" evidence="17">
    <location>
        <position position="136"/>
    </location>
    <ligand>
        <name>NAD(+)</name>
        <dbReference type="ChEBI" id="CHEBI:57540"/>
    </ligand>
</feature>
<organism evidence="21 22">
    <name type="scientific">Henriciella mobilis</name>
    <dbReference type="NCBI Taxonomy" id="2305467"/>
    <lineage>
        <taxon>Bacteria</taxon>
        <taxon>Pseudomonadati</taxon>
        <taxon>Pseudomonadota</taxon>
        <taxon>Alphaproteobacteria</taxon>
        <taxon>Hyphomonadales</taxon>
        <taxon>Hyphomonadaceae</taxon>
        <taxon>Henriciella</taxon>
    </lineage>
</organism>
<keyword evidence="4 14" id="KW-0521">NADP</keyword>
<evidence type="ECO:0000256" key="1">
    <source>
        <dbReference type="ARBA" id="ARBA00011009"/>
    </source>
</evidence>
<dbReference type="PRINTS" id="PR00077">
    <property type="entry name" value="GPDHDRGNASE"/>
</dbReference>
<dbReference type="GO" id="GO:0046168">
    <property type="term" value="P:glycerol-3-phosphate catabolic process"/>
    <property type="evidence" value="ECO:0007669"/>
    <property type="project" value="InterPro"/>
</dbReference>
<comment type="function">
    <text evidence="14">Catalyzes the reduction of the glycolytic intermediate dihydroxyacetone phosphate (DHAP) to sn-glycerol 3-phosphate (G3P), the key precursor for phospholipid synthesis.</text>
</comment>
<evidence type="ECO:0000256" key="14">
    <source>
        <dbReference type="HAMAP-Rule" id="MF_00394"/>
    </source>
</evidence>
<accession>A0A399RKI0</accession>
<evidence type="ECO:0000313" key="21">
    <source>
        <dbReference type="EMBL" id="RIJ30225.1"/>
    </source>
</evidence>
<dbReference type="EC" id="1.1.1.94" evidence="11 14"/>
<comment type="caution">
    <text evidence="14">Lacks conserved residue(s) required for the propagation of feature annotation.</text>
</comment>
<dbReference type="HAMAP" id="MF_00394">
    <property type="entry name" value="NAD_Glyc3P_dehydrog"/>
    <property type="match status" value="1"/>
</dbReference>
<comment type="pathway">
    <text evidence="14">Membrane lipid metabolism; glycerophospholipid metabolism.</text>
</comment>
<sequence>MQTIGVLGAGAWGTALAFTALEAGRSVRIWAREADVAGSLSRGDGNPAFLPGIDLPAMPASTDLSDMKGADALLSVVPAQFARGVFTELAPHIADGTPILLCSKGIEQSTLSLMTDVLAQTIPQAVPAVLSGPSFAADVARGLPTAVTLACRDRALGDRLMAAIGRPTFRPYWSRDLIGAEVGGAVKNVLAIACGIVEGLQLGKSAHAALISRGFAEMTRLAVAMGGEAQTMAGLCGLGDLVLTCSSVQSRNMSFGKALGEGQSAESILAARNSVTEGVATAPALIELARKHEVQMPICQAVDDILAGRSSLDDAMTALLSRPFTQEGL</sequence>
<evidence type="ECO:0000256" key="13">
    <source>
        <dbReference type="ARBA" id="ARBA00080511"/>
    </source>
</evidence>
<evidence type="ECO:0000259" key="19">
    <source>
        <dbReference type="Pfam" id="PF01210"/>
    </source>
</evidence>
<comment type="catalytic activity">
    <reaction evidence="14">
        <text>sn-glycerol 3-phosphate + NAD(+) = dihydroxyacetone phosphate + NADH + H(+)</text>
        <dbReference type="Rhea" id="RHEA:11092"/>
        <dbReference type="ChEBI" id="CHEBI:15378"/>
        <dbReference type="ChEBI" id="CHEBI:57540"/>
        <dbReference type="ChEBI" id="CHEBI:57597"/>
        <dbReference type="ChEBI" id="CHEBI:57642"/>
        <dbReference type="ChEBI" id="CHEBI:57945"/>
        <dbReference type="EC" id="1.1.1.94"/>
    </reaction>
</comment>
<dbReference type="NCBIfam" id="NF000940">
    <property type="entry name" value="PRK00094.1-2"/>
    <property type="match status" value="1"/>
</dbReference>
<evidence type="ECO:0000256" key="18">
    <source>
        <dbReference type="RuleBase" id="RU000437"/>
    </source>
</evidence>
<feature type="binding site" evidence="17">
    <location>
        <position position="81"/>
    </location>
    <ligand>
        <name>NAD(+)</name>
        <dbReference type="ChEBI" id="CHEBI:57540"/>
    </ligand>
</feature>
<feature type="binding site" evidence="14">
    <location>
        <position position="12"/>
    </location>
    <ligand>
        <name>NADPH</name>
        <dbReference type="ChEBI" id="CHEBI:57783"/>
    </ligand>
</feature>
<feature type="binding site" evidence="14">
    <location>
        <position position="132"/>
    </location>
    <ligand>
        <name>sn-glycerol 3-phosphate</name>
        <dbReference type="ChEBI" id="CHEBI:57597"/>
    </ligand>
</feature>
<feature type="binding site" evidence="14">
    <location>
        <position position="251"/>
    </location>
    <ligand>
        <name>sn-glycerol 3-phosphate</name>
        <dbReference type="ChEBI" id="CHEBI:57597"/>
    </ligand>
</feature>
<evidence type="ECO:0000313" key="22">
    <source>
        <dbReference type="Proteomes" id="UP000266385"/>
    </source>
</evidence>
<feature type="binding site" evidence="14">
    <location>
        <position position="32"/>
    </location>
    <ligand>
        <name>NADPH</name>
        <dbReference type="ChEBI" id="CHEBI:57783"/>
    </ligand>
</feature>
<keyword evidence="9 14" id="KW-1208">Phospholipid metabolism</keyword>
<dbReference type="PANTHER" id="PTHR11728:SF1">
    <property type="entry name" value="GLYCEROL-3-PHOSPHATE DEHYDROGENASE [NAD(+)] 2, CHLOROPLASTIC"/>
    <property type="match status" value="1"/>
</dbReference>
<dbReference type="PIRSF" id="PIRSF000114">
    <property type="entry name" value="Glycerol-3-P_dh"/>
    <property type="match status" value="1"/>
</dbReference>
<dbReference type="RefSeq" id="WP_119375545.1">
    <property type="nucleotide sequence ID" value="NZ_QWFX01000006.1"/>
</dbReference>
<feature type="binding site" evidence="16">
    <location>
        <begin position="251"/>
        <end position="252"/>
    </location>
    <ligand>
        <name>substrate</name>
    </ligand>
</feature>
<dbReference type="Gene3D" id="1.10.1040.10">
    <property type="entry name" value="N-(1-d-carboxylethyl)-l-norvaline Dehydrogenase, domain 2"/>
    <property type="match status" value="1"/>
</dbReference>
<gene>
    <name evidence="14" type="primary">gpsA</name>
    <name evidence="21" type="ORF">D1223_06140</name>
</gene>
<keyword evidence="5 14" id="KW-0560">Oxidoreductase</keyword>
<dbReference type="EMBL" id="QWFX01000006">
    <property type="protein sequence ID" value="RIJ30225.1"/>
    <property type="molecule type" value="Genomic_DNA"/>
</dbReference>
<feature type="binding site" evidence="14">
    <location>
        <position position="275"/>
    </location>
    <ligand>
        <name>NADPH</name>
        <dbReference type="ChEBI" id="CHEBI:57783"/>
    </ligand>
</feature>
<comment type="caution">
    <text evidence="21">The sequence shown here is derived from an EMBL/GenBank/DDBJ whole genome shotgun (WGS) entry which is preliminary data.</text>
</comment>
<evidence type="ECO:0000256" key="15">
    <source>
        <dbReference type="PIRSR" id="PIRSR000114-1"/>
    </source>
</evidence>
<evidence type="ECO:0000256" key="16">
    <source>
        <dbReference type="PIRSR" id="PIRSR000114-2"/>
    </source>
</evidence>
<dbReference type="PROSITE" id="PS00957">
    <property type="entry name" value="NAD_G3PDH"/>
    <property type="match status" value="1"/>
</dbReference>
<dbReference type="AlphaFoldDB" id="A0A399RKI0"/>
<reference evidence="21 22" key="1">
    <citation type="submission" date="2018-08" db="EMBL/GenBank/DDBJ databases">
        <title>Henriciella mobilis sp. nov., isolated from seawater.</title>
        <authorList>
            <person name="Cheng H."/>
            <person name="Wu Y.-H."/>
            <person name="Xu X.-W."/>
            <person name="Guo L.-L."/>
        </authorList>
    </citation>
    <scope>NUCLEOTIDE SEQUENCE [LARGE SCALE GENOMIC DNA]</scope>
    <source>
        <strain evidence="21 22">JN25</strain>
    </source>
</reference>
<name>A0A399RKI0_9PROT</name>
<dbReference type="Proteomes" id="UP000266385">
    <property type="component" value="Unassembled WGS sequence"/>
</dbReference>
<dbReference type="Pfam" id="PF01210">
    <property type="entry name" value="NAD_Gly3P_dh_N"/>
    <property type="match status" value="1"/>
</dbReference>
<dbReference type="InterPro" id="IPR011128">
    <property type="entry name" value="G3P_DH_NAD-dep_N"/>
</dbReference>
<dbReference type="GO" id="GO:0008654">
    <property type="term" value="P:phospholipid biosynthetic process"/>
    <property type="evidence" value="ECO:0007669"/>
    <property type="project" value="UniProtKB-KW"/>
</dbReference>
<dbReference type="GO" id="GO:0006650">
    <property type="term" value="P:glycerophospholipid metabolic process"/>
    <property type="evidence" value="ECO:0007669"/>
    <property type="project" value="UniProtKB-UniRule"/>
</dbReference>
<keyword evidence="2 14" id="KW-0444">Lipid biosynthesis</keyword>
<keyword evidence="7 14" id="KW-0443">Lipid metabolism</keyword>
<dbReference type="InterPro" id="IPR036291">
    <property type="entry name" value="NAD(P)-bd_dom_sf"/>
</dbReference>
<dbReference type="GO" id="GO:0005829">
    <property type="term" value="C:cytosol"/>
    <property type="evidence" value="ECO:0007669"/>
    <property type="project" value="TreeGrafter"/>
</dbReference>
<evidence type="ECO:0000256" key="7">
    <source>
        <dbReference type="ARBA" id="ARBA00023098"/>
    </source>
</evidence>
<evidence type="ECO:0000256" key="8">
    <source>
        <dbReference type="ARBA" id="ARBA00023209"/>
    </source>
</evidence>
<evidence type="ECO:0000256" key="17">
    <source>
        <dbReference type="PIRSR" id="PIRSR000114-3"/>
    </source>
</evidence>
<evidence type="ECO:0000256" key="10">
    <source>
        <dbReference type="ARBA" id="ARBA00052716"/>
    </source>
</evidence>
<evidence type="ECO:0000256" key="6">
    <source>
        <dbReference type="ARBA" id="ARBA00023027"/>
    </source>
</evidence>
<evidence type="ECO:0000259" key="20">
    <source>
        <dbReference type="Pfam" id="PF07479"/>
    </source>
</evidence>
<keyword evidence="22" id="KW-1185">Reference proteome</keyword>
<evidence type="ECO:0000256" key="12">
    <source>
        <dbReference type="ARBA" id="ARBA00069372"/>
    </source>
</evidence>
<evidence type="ECO:0000256" key="9">
    <source>
        <dbReference type="ARBA" id="ARBA00023264"/>
    </source>
</evidence>
<dbReference type="FunFam" id="1.10.1040.10:FF:000001">
    <property type="entry name" value="Glycerol-3-phosphate dehydrogenase [NAD(P)+]"/>
    <property type="match status" value="1"/>
</dbReference>
<dbReference type="SUPFAM" id="SSF51735">
    <property type="entry name" value="NAD(P)-binding Rossmann-fold domains"/>
    <property type="match status" value="1"/>
</dbReference>
<dbReference type="InterPro" id="IPR006168">
    <property type="entry name" value="G3P_DH_NAD-dep"/>
</dbReference>
<dbReference type="FunFam" id="3.40.50.720:FF:000019">
    <property type="entry name" value="Glycerol-3-phosphate dehydrogenase [NAD(P)+]"/>
    <property type="match status" value="1"/>
</dbReference>
<feature type="binding site" evidence="14">
    <location>
        <position position="104"/>
    </location>
    <ligand>
        <name>NADPH</name>
        <dbReference type="ChEBI" id="CHEBI:57783"/>
    </ligand>
</feature>
<evidence type="ECO:0000256" key="3">
    <source>
        <dbReference type="ARBA" id="ARBA00022741"/>
    </source>
</evidence>
<feature type="binding site" evidence="14">
    <location>
        <position position="240"/>
    </location>
    <ligand>
        <name>sn-glycerol 3-phosphate</name>
        <dbReference type="ChEBI" id="CHEBI:57597"/>
    </ligand>
</feature>
<dbReference type="GO" id="GO:0046167">
    <property type="term" value="P:glycerol-3-phosphate biosynthetic process"/>
    <property type="evidence" value="ECO:0007669"/>
    <property type="project" value="UniProtKB-UniRule"/>
</dbReference>
<feature type="binding site" evidence="14">
    <location>
        <position position="136"/>
    </location>
    <ligand>
        <name>NADPH</name>
        <dbReference type="ChEBI" id="CHEBI:57783"/>
    </ligand>
</feature>
<dbReference type="PANTHER" id="PTHR11728">
    <property type="entry name" value="GLYCEROL-3-PHOSPHATE DEHYDROGENASE"/>
    <property type="match status" value="1"/>
</dbReference>
<dbReference type="GO" id="GO:0051287">
    <property type="term" value="F:NAD binding"/>
    <property type="evidence" value="ECO:0007669"/>
    <property type="project" value="InterPro"/>
</dbReference>
<feature type="binding site" evidence="14">
    <location>
        <position position="251"/>
    </location>
    <ligand>
        <name>NADPH</name>
        <dbReference type="ChEBI" id="CHEBI:57783"/>
    </ligand>
</feature>
<dbReference type="Gene3D" id="3.40.50.720">
    <property type="entry name" value="NAD(P)-binding Rossmann-like Domain"/>
    <property type="match status" value="1"/>
</dbReference>
<protein>
    <recommendedName>
        <fullName evidence="12 14">Glycerol-3-phosphate dehydrogenase [NAD(P)+]</fullName>
        <ecNumber evidence="11 14">1.1.1.94</ecNumber>
    </recommendedName>
    <alternativeName>
        <fullName evidence="14">NAD(P)(+)-dependent glycerol-3-phosphate dehydrogenase</fullName>
    </alternativeName>
    <alternativeName>
        <fullName evidence="13 14">NAD(P)H-dependent dihydroxyacetone-phosphate reductase</fullName>
    </alternativeName>
</protein>
<feature type="binding site" evidence="14">
    <location>
        <position position="187"/>
    </location>
    <ligand>
        <name>sn-glycerol 3-phosphate</name>
        <dbReference type="ChEBI" id="CHEBI:57597"/>
    </ligand>
</feature>
<dbReference type="Pfam" id="PF07479">
    <property type="entry name" value="NAD_Gly3P_dh_C"/>
    <property type="match status" value="1"/>
</dbReference>
<feature type="domain" description="Glycerol-3-phosphate dehydrogenase NAD-dependent C-terminal" evidence="20">
    <location>
        <begin position="176"/>
        <end position="316"/>
    </location>
</feature>
<feature type="binding site" evidence="14">
    <location>
        <position position="104"/>
    </location>
    <ligand>
        <name>sn-glycerol 3-phosphate</name>
        <dbReference type="ChEBI" id="CHEBI:57597"/>
    </ligand>
</feature>
<feature type="binding site" evidence="14">
    <location>
        <position position="277"/>
    </location>
    <ligand>
        <name>NADPH</name>
        <dbReference type="ChEBI" id="CHEBI:57783"/>
    </ligand>
</feature>
<keyword evidence="8 14" id="KW-0594">Phospholipid biosynthesis</keyword>
<comment type="similarity">
    <text evidence="1 14 18">Belongs to the NAD-dependent glycerol-3-phosphate dehydrogenase family.</text>
</comment>
<feature type="binding site" evidence="14">
    <location>
        <position position="250"/>
    </location>
    <ligand>
        <name>sn-glycerol 3-phosphate</name>
        <dbReference type="ChEBI" id="CHEBI:57597"/>
    </ligand>
</feature>
<evidence type="ECO:0000256" key="2">
    <source>
        <dbReference type="ARBA" id="ARBA00022516"/>
    </source>
</evidence>
<feature type="binding site" evidence="14">
    <location>
        <position position="134"/>
    </location>
    <ligand>
        <name>sn-glycerol 3-phosphate</name>
        <dbReference type="ChEBI" id="CHEBI:57597"/>
    </ligand>
</feature>
<dbReference type="InterPro" id="IPR006109">
    <property type="entry name" value="G3P_DH_NAD-dep_C"/>
</dbReference>
<dbReference type="SUPFAM" id="SSF48179">
    <property type="entry name" value="6-phosphogluconate dehydrogenase C-terminal domain-like"/>
    <property type="match status" value="1"/>
</dbReference>
<feature type="binding site" evidence="17">
    <location>
        <position position="251"/>
    </location>
    <ligand>
        <name>NAD(+)</name>
        <dbReference type="ChEBI" id="CHEBI:57540"/>
    </ligand>
</feature>
<proteinExistence type="inferred from homology"/>
<feature type="domain" description="Glycerol-3-phosphate dehydrogenase NAD-dependent N-terminal" evidence="19">
    <location>
        <begin position="4"/>
        <end position="155"/>
    </location>
</feature>
<keyword evidence="3 14" id="KW-0547">Nucleotide-binding</keyword>
<feature type="binding site" evidence="17">
    <location>
        <begin position="8"/>
        <end position="13"/>
    </location>
    <ligand>
        <name>NAD(+)</name>
        <dbReference type="ChEBI" id="CHEBI:57540"/>
    </ligand>
</feature>
<feature type="active site" description="Proton acceptor" evidence="14 15">
    <location>
        <position position="187"/>
    </location>
</feature>
<comment type="subcellular location">
    <subcellularLocation>
        <location evidence="14">Cytoplasm</location>
    </subcellularLocation>
</comment>
<evidence type="ECO:0000256" key="11">
    <source>
        <dbReference type="ARBA" id="ARBA00066687"/>
    </source>
</evidence>
<keyword evidence="6 14" id="KW-0520">NAD</keyword>
<dbReference type="GO" id="GO:0141153">
    <property type="term" value="F:glycerol-3-phosphate dehydrogenase (NADP+) activity"/>
    <property type="evidence" value="ECO:0007669"/>
    <property type="project" value="RHEA"/>
</dbReference>
<dbReference type="GO" id="GO:0141152">
    <property type="term" value="F:glycerol-3-phosphate dehydrogenase (NAD+) activity"/>
    <property type="evidence" value="ECO:0007669"/>
    <property type="project" value="RHEA"/>
</dbReference>
<feature type="binding site" evidence="16">
    <location>
        <position position="104"/>
    </location>
    <ligand>
        <name>substrate</name>
    </ligand>
</feature>
<comment type="catalytic activity">
    <reaction evidence="10">
        <text>sn-glycerol 3-phosphate + NADP(+) = dihydroxyacetone phosphate + NADPH + H(+)</text>
        <dbReference type="Rhea" id="RHEA:11096"/>
        <dbReference type="ChEBI" id="CHEBI:15378"/>
        <dbReference type="ChEBI" id="CHEBI:57597"/>
        <dbReference type="ChEBI" id="CHEBI:57642"/>
        <dbReference type="ChEBI" id="CHEBI:57783"/>
        <dbReference type="ChEBI" id="CHEBI:58349"/>
        <dbReference type="EC" id="1.1.1.94"/>
    </reaction>
    <physiologicalReaction direction="right-to-left" evidence="10">
        <dbReference type="Rhea" id="RHEA:11098"/>
    </physiologicalReaction>
</comment>
<evidence type="ECO:0000256" key="4">
    <source>
        <dbReference type="ARBA" id="ARBA00022857"/>
    </source>
</evidence>
<dbReference type="InterPro" id="IPR013328">
    <property type="entry name" value="6PGD_dom2"/>
</dbReference>
<evidence type="ECO:0000256" key="5">
    <source>
        <dbReference type="ARBA" id="ARBA00023002"/>
    </source>
</evidence>
<dbReference type="NCBIfam" id="NF000942">
    <property type="entry name" value="PRK00094.1-4"/>
    <property type="match status" value="1"/>
</dbReference>
<dbReference type="InterPro" id="IPR008927">
    <property type="entry name" value="6-PGluconate_DH-like_C_sf"/>
</dbReference>